<organism evidence="2 3">
    <name type="scientific">Fusarium solani</name>
    <name type="common">Filamentous fungus</name>
    <dbReference type="NCBI Taxonomy" id="169388"/>
    <lineage>
        <taxon>Eukaryota</taxon>
        <taxon>Fungi</taxon>
        <taxon>Dikarya</taxon>
        <taxon>Ascomycota</taxon>
        <taxon>Pezizomycotina</taxon>
        <taxon>Sordariomycetes</taxon>
        <taxon>Hypocreomycetidae</taxon>
        <taxon>Hypocreales</taxon>
        <taxon>Nectriaceae</taxon>
        <taxon>Fusarium</taxon>
        <taxon>Fusarium solani species complex</taxon>
    </lineage>
</organism>
<name>A0A9P9K409_FUSSL</name>
<dbReference type="Proteomes" id="UP000736672">
    <property type="component" value="Unassembled WGS sequence"/>
</dbReference>
<comment type="caution">
    <text evidence="2">The sequence shown here is derived from an EMBL/GenBank/DDBJ whole genome shotgun (WGS) entry which is preliminary data.</text>
</comment>
<proteinExistence type="predicted"/>
<dbReference type="OrthoDB" id="3440371at2759"/>
<protein>
    <submittedName>
        <fullName evidence="2">Uncharacterized protein</fullName>
    </submittedName>
</protein>
<dbReference type="AlphaFoldDB" id="A0A9P9K409"/>
<evidence type="ECO:0000313" key="2">
    <source>
        <dbReference type="EMBL" id="KAH7248472.1"/>
    </source>
</evidence>
<evidence type="ECO:0000313" key="3">
    <source>
        <dbReference type="Proteomes" id="UP000736672"/>
    </source>
</evidence>
<feature type="region of interest" description="Disordered" evidence="1">
    <location>
        <begin position="1"/>
        <end position="22"/>
    </location>
</feature>
<sequence>MLFESTQTDRAEDVEQNEMTPWLQHTGWPELFRNRPLNVIVASAQQPGPASGG</sequence>
<keyword evidence="3" id="KW-1185">Reference proteome</keyword>
<gene>
    <name evidence="2" type="ORF">B0J15DRAFT_498561</name>
</gene>
<accession>A0A9P9K409</accession>
<dbReference type="EMBL" id="JAGTJS010000014">
    <property type="protein sequence ID" value="KAH7248472.1"/>
    <property type="molecule type" value="Genomic_DNA"/>
</dbReference>
<evidence type="ECO:0000256" key="1">
    <source>
        <dbReference type="SAM" id="MobiDB-lite"/>
    </source>
</evidence>
<reference evidence="2" key="1">
    <citation type="journal article" date="2021" name="Nat. Commun.">
        <title>Genetic determinants of endophytism in the Arabidopsis root mycobiome.</title>
        <authorList>
            <person name="Mesny F."/>
            <person name="Miyauchi S."/>
            <person name="Thiergart T."/>
            <person name="Pickel B."/>
            <person name="Atanasova L."/>
            <person name="Karlsson M."/>
            <person name="Huettel B."/>
            <person name="Barry K.W."/>
            <person name="Haridas S."/>
            <person name="Chen C."/>
            <person name="Bauer D."/>
            <person name="Andreopoulos W."/>
            <person name="Pangilinan J."/>
            <person name="LaButti K."/>
            <person name="Riley R."/>
            <person name="Lipzen A."/>
            <person name="Clum A."/>
            <person name="Drula E."/>
            <person name="Henrissat B."/>
            <person name="Kohler A."/>
            <person name="Grigoriev I.V."/>
            <person name="Martin F.M."/>
            <person name="Hacquard S."/>
        </authorList>
    </citation>
    <scope>NUCLEOTIDE SEQUENCE</scope>
    <source>
        <strain evidence="2">FSSC 5 MPI-SDFR-AT-0091</strain>
    </source>
</reference>